<dbReference type="PANTHER" id="PTHR43133:SF46">
    <property type="entry name" value="RNA POLYMERASE SIGMA-70 FACTOR ECF SUBFAMILY"/>
    <property type="match status" value="1"/>
</dbReference>
<keyword evidence="10" id="KW-1185">Reference proteome</keyword>
<protein>
    <recommendedName>
        <fullName evidence="6">RNA polymerase sigma factor</fullName>
    </recommendedName>
</protein>
<evidence type="ECO:0000256" key="4">
    <source>
        <dbReference type="ARBA" id="ARBA00023125"/>
    </source>
</evidence>
<evidence type="ECO:0000313" key="10">
    <source>
        <dbReference type="Proteomes" id="UP001501508"/>
    </source>
</evidence>
<dbReference type="SUPFAM" id="SSF88946">
    <property type="entry name" value="Sigma2 domain of RNA polymerase sigma factors"/>
    <property type="match status" value="1"/>
</dbReference>
<dbReference type="NCBIfam" id="TIGR02937">
    <property type="entry name" value="sigma70-ECF"/>
    <property type="match status" value="1"/>
</dbReference>
<feature type="domain" description="RNA polymerase sigma factor 70 region 4 type 2" evidence="8">
    <location>
        <begin position="124"/>
        <end position="173"/>
    </location>
</feature>
<evidence type="ECO:0000256" key="6">
    <source>
        <dbReference type="RuleBase" id="RU000716"/>
    </source>
</evidence>
<keyword evidence="3 6" id="KW-0731">Sigma factor</keyword>
<dbReference type="InterPro" id="IPR039425">
    <property type="entry name" value="RNA_pol_sigma-70-like"/>
</dbReference>
<dbReference type="InterPro" id="IPR014327">
    <property type="entry name" value="RNA_pol_sigma70_bacteroid"/>
</dbReference>
<evidence type="ECO:0000259" key="8">
    <source>
        <dbReference type="Pfam" id="PF08281"/>
    </source>
</evidence>
<reference evidence="10" key="1">
    <citation type="journal article" date="2019" name="Int. J. Syst. Evol. Microbiol.">
        <title>The Global Catalogue of Microorganisms (GCM) 10K type strain sequencing project: providing services to taxonomists for standard genome sequencing and annotation.</title>
        <authorList>
            <consortium name="The Broad Institute Genomics Platform"/>
            <consortium name="The Broad Institute Genome Sequencing Center for Infectious Disease"/>
            <person name="Wu L."/>
            <person name="Ma J."/>
        </authorList>
    </citation>
    <scope>NUCLEOTIDE SEQUENCE [LARGE SCALE GENOMIC DNA]</scope>
    <source>
        <strain evidence="10">JCM 31920</strain>
    </source>
</reference>
<dbReference type="InterPro" id="IPR014284">
    <property type="entry name" value="RNA_pol_sigma-70_dom"/>
</dbReference>
<keyword evidence="4 6" id="KW-0238">DNA-binding</keyword>
<dbReference type="RefSeq" id="WP_345033138.1">
    <property type="nucleotide sequence ID" value="NZ_BAABEY010000036.1"/>
</dbReference>
<dbReference type="Gene3D" id="1.10.1740.10">
    <property type="match status" value="1"/>
</dbReference>
<dbReference type="Gene3D" id="1.10.10.10">
    <property type="entry name" value="Winged helix-like DNA-binding domain superfamily/Winged helix DNA-binding domain"/>
    <property type="match status" value="1"/>
</dbReference>
<evidence type="ECO:0000313" key="9">
    <source>
        <dbReference type="EMBL" id="GAA4447940.1"/>
    </source>
</evidence>
<dbReference type="InterPro" id="IPR013249">
    <property type="entry name" value="RNA_pol_sigma70_r4_t2"/>
</dbReference>
<comment type="similarity">
    <text evidence="1 6">Belongs to the sigma-70 factor family. ECF subfamily.</text>
</comment>
<keyword evidence="2 6" id="KW-0805">Transcription regulation</keyword>
<evidence type="ECO:0000256" key="1">
    <source>
        <dbReference type="ARBA" id="ARBA00010641"/>
    </source>
</evidence>
<dbReference type="Pfam" id="PF08281">
    <property type="entry name" value="Sigma70_r4_2"/>
    <property type="match status" value="1"/>
</dbReference>
<feature type="domain" description="RNA polymerase sigma-70 region 2" evidence="7">
    <location>
        <begin position="29"/>
        <end position="93"/>
    </location>
</feature>
<dbReference type="InterPro" id="IPR013325">
    <property type="entry name" value="RNA_pol_sigma_r2"/>
</dbReference>
<evidence type="ECO:0000256" key="5">
    <source>
        <dbReference type="ARBA" id="ARBA00023163"/>
    </source>
</evidence>
<dbReference type="SUPFAM" id="SSF88659">
    <property type="entry name" value="Sigma3 and sigma4 domains of RNA polymerase sigma factors"/>
    <property type="match status" value="1"/>
</dbReference>
<dbReference type="NCBIfam" id="TIGR02985">
    <property type="entry name" value="Sig70_bacteroi1"/>
    <property type="match status" value="1"/>
</dbReference>
<dbReference type="EMBL" id="BAABEY010000036">
    <property type="protein sequence ID" value="GAA4447940.1"/>
    <property type="molecule type" value="Genomic_DNA"/>
</dbReference>
<evidence type="ECO:0000256" key="3">
    <source>
        <dbReference type="ARBA" id="ARBA00023082"/>
    </source>
</evidence>
<evidence type="ECO:0000256" key="2">
    <source>
        <dbReference type="ARBA" id="ARBA00023015"/>
    </source>
</evidence>
<dbReference type="InterPro" id="IPR036388">
    <property type="entry name" value="WH-like_DNA-bd_sf"/>
</dbReference>
<dbReference type="PROSITE" id="PS01063">
    <property type="entry name" value="SIGMA70_ECF"/>
    <property type="match status" value="1"/>
</dbReference>
<accession>A0ABP8ME40</accession>
<keyword evidence="5 6" id="KW-0804">Transcription</keyword>
<proteinExistence type="inferred from homology"/>
<dbReference type="Pfam" id="PF04542">
    <property type="entry name" value="Sigma70_r2"/>
    <property type="match status" value="1"/>
</dbReference>
<evidence type="ECO:0000259" key="7">
    <source>
        <dbReference type="Pfam" id="PF04542"/>
    </source>
</evidence>
<gene>
    <name evidence="9" type="ORF">GCM10023091_43700</name>
</gene>
<comment type="caution">
    <text evidence="9">The sequence shown here is derived from an EMBL/GenBank/DDBJ whole genome shotgun (WGS) entry which is preliminary data.</text>
</comment>
<dbReference type="InterPro" id="IPR013324">
    <property type="entry name" value="RNA_pol_sigma_r3/r4-like"/>
</dbReference>
<dbReference type="PANTHER" id="PTHR43133">
    <property type="entry name" value="RNA POLYMERASE ECF-TYPE SIGMA FACTO"/>
    <property type="match status" value="1"/>
</dbReference>
<dbReference type="InterPro" id="IPR007627">
    <property type="entry name" value="RNA_pol_sigma70_r2"/>
</dbReference>
<dbReference type="Proteomes" id="UP001501508">
    <property type="component" value="Unassembled WGS sequence"/>
</dbReference>
<dbReference type="InterPro" id="IPR000838">
    <property type="entry name" value="RNA_pol_sigma70_ECF_CS"/>
</dbReference>
<name>A0ABP8ME40_9BACT</name>
<organism evidence="9 10">
    <name type="scientific">Ravibacter arvi</name>
    <dbReference type="NCBI Taxonomy" id="2051041"/>
    <lineage>
        <taxon>Bacteria</taxon>
        <taxon>Pseudomonadati</taxon>
        <taxon>Bacteroidota</taxon>
        <taxon>Cytophagia</taxon>
        <taxon>Cytophagales</taxon>
        <taxon>Spirosomataceae</taxon>
        <taxon>Ravibacter</taxon>
    </lineage>
</organism>
<sequence>MRPTETRGEAEILAAVANGDRKAFSLLFYRFHQELGAFITRITKSDALAEEIVQDTFMKVWTNRHTLADVRNFRAFLFTIARNHSFNALRDETQKKFRLEALSSALSFSDTADDSPDKEVLFGIVDKAVSQLPPQQQKVWRMSKEQGLAYHQIAESLQLSPETVKRHISLAMASVSRYVRMSRCEGEV</sequence>